<accession>A0A0F9LQ55</accession>
<reference evidence="2" key="1">
    <citation type="journal article" date="2015" name="Nature">
        <title>Complex archaea that bridge the gap between prokaryotes and eukaryotes.</title>
        <authorList>
            <person name="Spang A."/>
            <person name="Saw J.H."/>
            <person name="Jorgensen S.L."/>
            <person name="Zaremba-Niedzwiedzka K."/>
            <person name="Martijn J."/>
            <person name="Lind A.E."/>
            <person name="van Eijk R."/>
            <person name="Schleper C."/>
            <person name="Guy L."/>
            <person name="Ettema T.J."/>
        </authorList>
    </citation>
    <scope>NUCLEOTIDE SEQUENCE</scope>
</reference>
<evidence type="ECO:0000313" key="2">
    <source>
        <dbReference type="EMBL" id="KKM53410.1"/>
    </source>
</evidence>
<comment type="caution">
    <text evidence="2">The sequence shown here is derived from an EMBL/GenBank/DDBJ whole genome shotgun (WGS) entry which is preliminary data.</text>
</comment>
<organism evidence="2">
    <name type="scientific">marine sediment metagenome</name>
    <dbReference type="NCBI Taxonomy" id="412755"/>
    <lineage>
        <taxon>unclassified sequences</taxon>
        <taxon>metagenomes</taxon>
        <taxon>ecological metagenomes</taxon>
    </lineage>
</organism>
<gene>
    <name evidence="2" type="ORF">LCGC14_1554300</name>
</gene>
<feature type="region of interest" description="Disordered" evidence="1">
    <location>
        <begin position="49"/>
        <end position="77"/>
    </location>
</feature>
<protein>
    <submittedName>
        <fullName evidence="2">Uncharacterized protein</fullName>
    </submittedName>
</protein>
<evidence type="ECO:0000256" key="1">
    <source>
        <dbReference type="SAM" id="MobiDB-lite"/>
    </source>
</evidence>
<sequence length="77" mass="8319">MRFGERVGPGRGLSPWQVNQRFASELGRAVSFPAEASNEAEEVRTRYGGMAVGPTHSRGVVGVMPDADTGSTRRGWQ</sequence>
<dbReference type="AlphaFoldDB" id="A0A0F9LQ55"/>
<name>A0A0F9LQ55_9ZZZZ</name>
<proteinExistence type="predicted"/>
<dbReference type="EMBL" id="LAZR01011924">
    <property type="protein sequence ID" value="KKM53410.1"/>
    <property type="molecule type" value="Genomic_DNA"/>
</dbReference>